<reference evidence="1 2" key="1">
    <citation type="submission" date="2019-08" db="EMBL/GenBank/DDBJ databases">
        <title>In-depth cultivation of the pig gut microbiome towards novel bacterial diversity and tailored functional studies.</title>
        <authorList>
            <person name="Wylensek D."/>
            <person name="Hitch T.C.A."/>
            <person name="Clavel T."/>
        </authorList>
    </citation>
    <scope>NUCLEOTIDE SEQUENCE [LARGE SCALE GENOMIC DNA]</scope>
    <source>
        <strain evidence="1 2">NM-380-WT-3C1</strain>
    </source>
</reference>
<accession>A0A7X2TR19</accession>
<dbReference type="EMBL" id="VUNN01000010">
    <property type="protein sequence ID" value="MSU06352.1"/>
    <property type="molecule type" value="Genomic_DNA"/>
</dbReference>
<keyword evidence="2" id="KW-1185">Reference proteome</keyword>
<organism evidence="1 2">
    <name type="scientific">Bullifex porci</name>
    <dbReference type="NCBI Taxonomy" id="2606638"/>
    <lineage>
        <taxon>Bacteria</taxon>
        <taxon>Pseudomonadati</taxon>
        <taxon>Spirochaetota</taxon>
        <taxon>Spirochaetia</taxon>
        <taxon>Spirochaetales</taxon>
        <taxon>Spirochaetaceae</taxon>
        <taxon>Bullifex</taxon>
    </lineage>
</organism>
<proteinExistence type="predicted"/>
<dbReference type="RefSeq" id="WP_154425326.1">
    <property type="nucleotide sequence ID" value="NZ_VUNN01000010.1"/>
</dbReference>
<dbReference type="InterPro" id="IPR036849">
    <property type="entry name" value="Enolase-like_C_sf"/>
</dbReference>
<evidence type="ECO:0000313" key="2">
    <source>
        <dbReference type="Proteomes" id="UP000460549"/>
    </source>
</evidence>
<evidence type="ECO:0000313" key="1">
    <source>
        <dbReference type="EMBL" id="MSU06352.1"/>
    </source>
</evidence>
<evidence type="ECO:0008006" key="3">
    <source>
        <dbReference type="Google" id="ProtNLM"/>
    </source>
</evidence>
<dbReference type="SUPFAM" id="SSF51604">
    <property type="entry name" value="Enolase C-terminal domain-like"/>
    <property type="match status" value="1"/>
</dbReference>
<comment type="caution">
    <text evidence="1">The sequence shown here is derived from an EMBL/GenBank/DDBJ whole genome shotgun (WGS) entry which is preliminary data.</text>
</comment>
<dbReference type="Proteomes" id="UP000460549">
    <property type="component" value="Unassembled WGS sequence"/>
</dbReference>
<sequence>MKTDIKILNASIVITSHDNRVPLKFGHEITYASKYCRATITVQNMDGVCSVGVGETPIAVAWTWPSELSFSEREERMVEFCNMLCECWNSISYTGHPMEIGYKFIQNELHELLNKENELHKGKEQMPYLSALVCNSLFDIAIYDAFGNLNKIGAFDCFTPQYMNHDLAWYYTIDIEDEKQKEEYLRIFGGKYPCDYFVKNIPNTLPVWHLVGGTDPLEESDLKGNEPNDGIPVLLRDWIKEDGLNCLKIKLRGNDEPWDYERIVKVGLIANEMGVEHLTADFNCTVHDPEYVNRILDKLKIEYKSIWDKILYIEQPFPYDMEKYPIDVHSLSQRKLLLMDESAHDWHYVKLGIDLGWTGVALKTCKTITGAVLMFCFAKEFNLAIMVQDLTNPGLAMIPHASLARYVGTIMGIESNGPQYCPNASIAEAKIHPGLYKRRSGCIDLTTIGPYGFGYRLDEIESEEVK</sequence>
<dbReference type="AlphaFoldDB" id="A0A7X2TR19"/>
<protein>
    <recommendedName>
        <fullName evidence="3">Enolase C-terminal domain-containing protein</fullName>
    </recommendedName>
</protein>
<name>A0A7X2TR19_9SPIO</name>
<gene>
    <name evidence="1" type="ORF">FYJ80_06105</name>
</gene>
<dbReference type="Gene3D" id="3.20.20.120">
    <property type="entry name" value="Enolase-like C-terminal domain"/>
    <property type="match status" value="1"/>
</dbReference>